<evidence type="ECO:0000313" key="2">
    <source>
        <dbReference type="EMBL" id="CAI6080161.1"/>
    </source>
</evidence>
<accession>A0AA35LUP1</accession>
<keyword evidence="3" id="KW-1185">Reference proteome</keyword>
<gene>
    <name evidence="2" type="ORF">CCHLO57077_00012893</name>
</gene>
<reference evidence="2" key="1">
    <citation type="submission" date="2023-01" db="EMBL/GenBank/DDBJ databases">
        <authorList>
            <person name="Piombo E."/>
        </authorList>
    </citation>
    <scope>NUCLEOTIDE SEQUENCE</scope>
</reference>
<feature type="region of interest" description="Disordered" evidence="1">
    <location>
        <begin position="46"/>
        <end position="67"/>
    </location>
</feature>
<organism evidence="2 3">
    <name type="scientific">Clonostachys chloroleuca</name>
    <dbReference type="NCBI Taxonomy" id="1926264"/>
    <lineage>
        <taxon>Eukaryota</taxon>
        <taxon>Fungi</taxon>
        <taxon>Dikarya</taxon>
        <taxon>Ascomycota</taxon>
        <taxon>Pezizomycotina</taxon>
        <taxon>Sordariomycetes</taxon>
        <taxon>Hypocreomycetidae</taxon>
        <taxon>Hypocreales</taxon>
        <taxon>Bionectriaceae</taxon>
        <taxon>Clonostachys</taxon>
    </lineage>
</organism>
<dbReference type="AlphaFoldDB" id="A0AA35LUP1"/>
<name>A0AA35LUP1_9HYPO</name>
<proteinExistence type="predicted"/>
<evidence type="ECO:0000256" key="1">
    <source>
        <dbReference type="SAM" id="MobiDB-lite"/>
    </source>
</evidence>
<dbReference type="EMBL" id="CABFNP030000704">
    <property type="protein sequence ID" value="CAI6080161.1"/>
    <property type="molecule type" value="Genomic_DNA"/>
</dbReference>
<sequence length="191" mass="22165">MEDYLLHLEILDTANARRSGQPVSQEVSEMRELSWQRSRAFASACERHVGEQSTQHDTRLESPAEGPDPDLVEQYYEMICVAYENYRVKYHDQHRIATEKSLVNELAKLVSLPGRRVCLSIFVKSFNDGRRLFPDNPNFRRELEVPDGWNDFKRLIERPIEADLVSQLFIIWDLPIAIHEAGVLVAKRARS</sequence>
<feature type="compositionally biased region" description="Basic and acidic residues" evidence="1">
    <location>
        <begin position="46"/>
        <end position="62"/>
    </location>
</feature>
<comment type="caution">
    <text evidence="2">The sequence shown here is derived from an EMBL/GenBank/DDBJ whole genome shotgun (WGS) entry which is preliminary data.</text>
</comment>
<evidence type="ECO:0000313" key="3">
    <source>
        <dbReference type="Proteomes" id="UP001160390"/>
    </source>
</evidence>
<dbReference type="Proteomes" id="UP001160390">
    <property type="component" value="Unassembled WGS sequence"/>
</dbReference>
<protein>
    <submittedName>
        <fullName evidence="2">Uncharacterized protein</fullName>
    </submittedName>
</protein>